<dbReference type="Gene3D" id="3.40.50.1700">
    <property type="entry name" value="Glycoside hydrolase family 3 C-terminal domain"/>
    <property type="match status" value="1"/>
</dbReference>
<dbReference type="InterPro" id="IPR036962">
    <property type="entry name" value="Glyco_hydro_3_N_sf"/>
</dbReference>
<dbReference type="PRINTS" id="PR00133">
    <property type="entry name" value="GLHYDRLASE3"/>
</dbReference>
<dbReference type="InterPro" id="IPR019800">
    <property type="entry name" value="Glyco_hydro_3_AS"/>
</dbReference>
<reference evidence="10 11" key="1">
    <citation type="submission" date="2023-02" db="EMBL/GenBank/DDBJ databases">
        <title>Genome sequence of Mucilaginibacter jinjuensis strain KACC 16571.</title>
        <authorList>
            <person name="Kim S."/>
            <person name="Heo J."/>
            <person name="Kwon S.-W."/>
        </authorList>
    </citation>
    <scope>NUCLEOTIDE SEQUENCE [LARGE SCALE GENOMIC DNA]</scope>
    <source>
        <strain evidence="10 11">KACC 16571</strain>
    </source>
</reference>
<dbReference type="EC" id="3.2.1.21" evidence="3"/>
<evidence type="ECO:0000256" key="6">
    <source>
        <dbReference type="ARBA" id="ARBA00023295"/>
    </source>
</evidence>
<dbReference type="InterPro" id="IPR051915">
    <property type="entry name" value="Cellulose_Degrad_GH3"/>
</dbReference>
<dbReference type="InterPro" id="IPR013783">
    <property type="entry name" value="Ig-like_fold"/>
</dbReference>
<name>A0ABY7T7P5_9SPHI</name>
<keyword evidence="6 7" id="KW-0326">Glycosidase</keyword>
<evidence type="ECO:0000256" key="2">
    <source>
        <dbReference type="ARBA" id="ARBA00005336"/>
    </source>
</evidence>
<gene>
    <name evidence="10" type="primary">bglX</name>
    <name evidence="10" type="ORF">PQO05_23485</name>
</gene>
<dbReference type="SMART" id="SM01217">
    <property type="entry name" value="Fn3_like"/>
    <property type="match status" value="1"/>
</dbReference>
<dbReference type="Proteomes" id="UP001216139">
    <property type="component" value="Chromosome"/>
</dbReference>
<dbReference type="GO" id="GO:0008422">
    <property type="term" value="F:beta-glucosidase activity"/>
    <property type="evidence" value="ECO:0007669"/>
    <property type="project" value="UniProtKB-EC"/>
</dbReference>
<dbReference type="SUPFAM" id="SSF52279">
    <property type="entry name" value="Beta-D-glucan exohydrolase, C-terminal domain"/>
    <property type="match status" value="1"/>
</dbReference>
<dbReference type="PROSITE" id="PS00775">
    <property type="entry name" value="GLYCOSYL_HYDROL_F3"/>
    <property type="match status" value="1"/>
</dbReference>
<evidence type="ECO:0000256" key="7">
    <source>
        <dbReference type="RuleBase" id="RU361161"/>
    </source>
</evidence>
<evidence type="ECO:0000313" key="10">
    <source>
        <dbReference type="EMBL" id="WCT11697.1"/>
    </source>
</evidence>
<dbReference type="Pfam" id="PF00933">
    <property type="entry name" value="Glyco_hydro_3"/>
    <property type="match status" value="1"/>
</dbReference>
<sequence length="767" mass="84501">MPSKIKMMYYRKISCAVIATAITMSGYAQTKKTAPQSKMDQFVSNLMGKMTLDEKIGQLTQYTSDMALTGPSIRAGYKEDIQKGMVGSIFNAYTPAYTRQLQEMAVKNTRLHIPLIFGYDVIHGHKTIFPIPLGESSSWDLAAMEKSAHIAAAEASADGLHWTFAPMVDIARDPRWGRVAEGAGEDVWLGSQIAKARVKGFQGASFDGTTVMACTKHYAGYGFIQGGRDYNVVDVSNRTLWETILPPFKATVDAGVGSFMTSFNEIAGVPSTANKWLVDDVLKKQWNYKGFVVTDYTAINEMVNHGNVANEKEAGEAAINAGIDMDMQGSVFAHYLKQSVSEGKVKVQTIDEAVRRVLEAKYKLGLFADPYKYCNEERAKTEIMSAANLNDARDIARKSFVLLKNYQQVLPLKKSGSIALIGPLGDDKRDMIGNWSGAGDWHKAVGLLEGMKAVAGPGVEITYAKGANIADNKSIVDQMNSQGGELVNDDPDALLKQAMDVARKADVIVMAVGESQGMTGEAASRSDISIPESQQRLMREIYTLGKPVVLVLMNGRPLTLTWEDAHFPAILETWFAGTEAGNAIADVLFGNYNPAGKLTVSFPRSLGQIPVYYDMKKTGRPADPNNKYSSKYLDIANDPLYPFGYGLSYTSFTYTQPVLDKKTIKTTDKLNVSVTVTNNGNYDGEEVVQLYIRDVVGSVTRPMKQLRNFQKVFLRKGESKEIKFTLTNDDLKFYDANMKYTSEPGDFKVFVGTNSRDTQEADFKLTL</sequence>
<dbReference type="RefSeq" id="WP_273629886.1">
    <property type="nucleotide sequence ID" value="NZ_CP117167.1"/>
</dbReference>
<dbReference type="Pfam" id="PF01915">
    <property type="entry name" value="Glyco_hydro_3_C"/>
    <property type="match status" value="1"/>
</dbReference>
<evidence type="ECO:0000256" key="3">
    <source>
        <dbReference type="ARBA" id="ARBA00012744"/>
    </source>
</evidence>
<dbReference type="InterPro" id="IPR036881">
    <property type="entry name" value="Glyco_hydro_3_C_sf"/>
</dbReference>
<feature type="chain" id="PRO_5047509627" description="beta-glucosidase" evidence="8">
    <location>
        <begin position="31"/>
        <end position="767"/>
    </location>
</feature>
<protein>
    <recommendedName>
        <fullName evidence="3">beta-glucosidase</fullName>
        <ecNumber evidence="3">3.2.1.21</ecNumber>
    </recommendedName>
</protein>
<evidence type="ECO:0000313" key="11">
    <source>
        <dbReference type="Proteomes" id="UP001216139"/>
    </source>
</evidence>
<comment type="similarity">
    <text evidence="2 7">Belongs to the glycosyl hydrolase 3 family.</text>
</comment>
<dbReference type="SUPFAM" id="SSF51445">
    <property type="entry name" value="(Trans)glycosidases"/>
    <property type="match status" value="1"/>
</dbReference>
<dbReference type="Gene3D" id="3.20.20.300">
    <property type="entry name" value="Glycoside hydrolase, family 3, N-terminal domain"/>
    <property type="match status" value="1"/>
</dbReference>
<keyword evidence="5 7" id="KW-0378">Hydrolase</keyword>
<dbReference type="Gene3D" id="2.60.40.10">
    <property type="entry name" value="Immunoglobulins"/>
    <property type="match status" value="1"/>
</dbReference>
<evidence type="ECO:0000259" key="9">
    <source>
        <dbReference type="SMART" id="SM01217"/>
    </source>
</evidence>
<evidence type="ECO:0000256" key="5">
    <source>
        <dbReference type="ARBA" id="ARBA00022801"/>
    </source>
</evidence>
<dbReference type="PANTHER" id="PTHR30620:SF16">
    <property type="entry name" value="LYSOSOMAL BETA GLUCOSIDASE"/>
    <property type="match status" value="1"/>
</dbReference>
<evidence type="ECO:0000256" key="1">
    <source>
        <dbReference type="ARBA" id="ARBA00000448"/>
    </source>
</evidence>
<dbReference type="Pfam" id="PF14310">
    <property type="entry name" value="Fn3-like"/>
    <property type="match status" value="1"/>
</dbReference>
<dbReference type="InterPro" id="IPR026891">
    <property type="entry name" value="Fn3-like"/>
</dbReference>
<keyword evidence="11" id="KW-1185">Reference proteome</keyword>
<evidence type="ECO:0000256" key="8">
    <source>
        <dbReference type="SAM" id="SignalP"/>
    </source>
</evidence>
<dbReference type="PANTHER" id="PTHR30620">
    <property type="entry name" value="PERIPLASMIC BETA-GLUCOSIDASE-RELATED"/>
    <property type="match status" value="1"/>
</dbReference>
<feature type="domain" description="Fibronectin type III-like" evidence="9">
    <location>
        <begin position="686"/>
        <end position="755"/>
    </location>
</feature>
<keyword evidence="4 8" id="KW-0732">Signal</keyword>
<evidence type="ECO:0000256" key="4">
    <source>
        <dbReference type="ARBA" id="ARBA00022729"/>
    </source>
</evidence>
<feature type="signal peptide" evidence="8">
    <location>
        <begin position="1"/>
        <end position="30"/>
    </location>
</feature>
<dbReference type="InterPro" id="IPR002772">
    <property type="entry name" value="Glyco_hydro_3_C"/>
</dbReference>
<proteinExistence type="inferred from homology"/>
<dbReference type="InterPro" id="IPR001764">
    <property type="entry name" value="Glyco_hydro_3_N"/>
</dbReference>
<dbReference type="EMBL" id="CP117167">
    <property type="protein sequence ID" value="WCT11697.1"/>
    <property type="molecule type" value="Genomic_DNA"/>
</dbReference>
<dbReference type="InterPro" id="IPR017853">
    <property type="entry name" value="GH"/>
</dbReference>
<accession>A0ABY7T7P5</accession>
<organism evidence="10 11">
    <name type="scientific">Mucilaginibacter jinjuensis</name>
    <dbReference type="NCBI Taxonomy" id="1176721"/>
    <lineage>
        <taxon>Bacteria</taxon>
        <taxon>Pseudomonadati</taxon>
        <taxon>Bacteroidota</taxon>
        <taxon>Sphingobacteriia</taxon>
        <taxon>Sphingobacteriales</taxon>
        <taxon>Sphingobacteriaceae</taxon>
        <taxon>Mucilaginibacter</taxon>
    </lineage>
</organism>
<dbReference type="NCBIfam" id="NF011678">
    <property type="entry name" value="PRK15098.1"/>
    <property type="match status" value="1"/>
</dbReference>
<comment type="catalytic activity">
    <reaction evidence="1">
        <text>Hydrolysis of terminal, non-reducing beta-D-glucosyl residues with release of beta-D-glucose.</text>
        <dbReference type="EC" id="3.2.1.21"/>
    </reaction>
</comment>